<evidence type="ECO:0000259" key="4">
    <source>
        <dbReference type="PROSITE" id="PS51767"/>
    </source>
</evidence>
<dbReference type="CDD" id="cd05471">
    <property type="entry name" value="pepsin_like"/>
    <property type="match status" value="1"/>
</dbReference>
<dbReference type="GO" id="GO:0000324">
    <property type="term" value="C:fungal-type vacuole"/>
    <property type="evidence" value="ECO:0007669"/>
    <property type="project" value="TreeGrafter"/>
</dbReference>
<dbReference type="PROSITE" id="PS51767">
    <property type="entry name" value="PEPTIDASE_A1"/>
    <property type="match status" value="1"/>
</dbReference>
<protein>
    <recommendedName>
        <fullName evidence="4">Peptidase A1 domain-containing protein</fullName>
    </recommendedName>
</protein>
<dbReference type="InterPro" id="IPR001461">
    <property type="entry name" value="Aspartic_peptidase_A1"/>
</dbReference>
<dbReference type="PANTHER" id="PTHR47966:SF51">
    <property type="entry name" value="BETA-SITE APP-CLEAVING ENZYME, ISOFORM A-RELATED"/>
    <property type="match status" value="1"/>
</dbReference>
<keyword evidence="3" id="KW-0472">Membrane</keyword>
<feature type="compositionally biased region" description="Basic and acidic residues" evidence="2">
    <location>
        <begin position="470"/>
        <end position="486"/>
    </location>
</feature>
<dbReference type="GeneID" id="89928286"/>
<evidence type="ECO:0000256" key="1">
    <source>
        <dbReference type="ARBA" id="ARBA00007447"/>
    </source>
</evidence>
<dbReference type="PANTHER" id="PTHR47966">
    <property type="entry name" value="BETA-SITE APP-CLEAVING ENZYME, ISOFORM A-RELATED"/>
    <property type="match status" value="1"/>
</dbReference>
<comment type="caution">
    <text evidence="5">The sequence shown here is derived from an EMBL/GenBank/DDBJ whole genome shotgun (WGS) entry which is preliminary data.</text>
</comment>
<feature type="domain" description="Peptidase A1" evidence="4">
    <location>
        <begin position="23"/>
        <end position="383"/>
    </location>
</feature>
<dbReference type="InterPro" id="IPR021109">
    <property type="entry name" value="Peptidase_aspartic_dom_sf"/>
</dbReference>
<sequence>MINTPAPVVVQPSLWAGNDGNWSTFLLGVGSPAQYFGVLPSVLSSEVWIPVPEGCTWIPSSVLPNCGATRGALDSGSLGFQTNRSTTWSQIGLQYLGTGQNLYGPTTQAGLFGFDTVSFGPDLAGYRIPDQLIAGIATQDYWLGSLGLATNPSGFETVVENVSSLVPSVKQANDSPSLSFGYAAGASYRSDVGSLILGGYDESAFEPSGLAFPINSDVNHALSVMVESIVVTGTLAGVNGALAGTASVPVGSGLNMTIDSSTSQLWLPRTVCDFLEESFGLQYDRASGLYTVNNTIHSRLLQSNPQFTFTIAPNSSSTASTNIILPYAAFDLQATIPIFNTSTNYFPIRRAANESQFVLGRTFLQEAYLVVDWELGNFTLGQAVHEKAKPRVVPIVHRQQDPKATSGLSAGTIAGIVIGVLVVLAAIVLAIWYFRRRKQKQSRLTEAGTTEKIEEPLEWDEDKKGPAELFQDDKKAPTELWHESTHPSEAQSQELLELHGHSTKQMLMSTQLYELDAGTAGQELQASTDRPRTGR</sequence>
<dbReference type="GO" id="GO:0006508">
    <property type="term" value="P:proteolysis"/>
    <property type="evidence" value="ECO:0007669"/>
    <property type="project" value="InterPro"/>
</dbReference>
<feature type="region of interest" description="Disordered" evidence="2">
    <location>
        <begin position="470"/>
        <end position="494"/>
    </location>
</feature>
<evidence type="ECO:0000256" key="2">
    <source>
        <dbReference type="SAM" id="MobiDB-lite"/>
    </source>
</evidence>
<dbReference type="Gene3D" id="2.40.70.10">
    <property type="entry name" value="Acid Proteases"/>
    <property type="match status" value="2"/>
</dbReference>
<dbReference type="InterPro" id="IPR034164">
    <property type="entry name" value="Pepsin-like_dom"/>
</dbReference>
<reference evidence="5 6" key="1">
    <citation type="submission" date="2023-08" db="EMBL/GenBank/DDBJ databases">
        <title>Black Yeasts Isolated from many extreme environments.</title>
        <authorList>
            <person name="Coleine C."/>
            <person name="Stajich J.E."/>
            <person name="Selbmann L."/>
        </authorList>
    </citation>
    <scope>NUCLEOTIDE SEQUENCE [LARGE SCALE GENOMIC DNA]</scope>
    <source>
        <strain evidence="5 6">CCFEE 5935</strain>
    </source>
</reference>
<dbReference type="PRINTS" id="PR00792">
    <property type="entry name" value="PEPSIN"/>
</dbReference>
<dbReference type="CDD" id="cd12087">
    <property type="entry name" value="TM_EGFR-like"/>
    <property type="match status" value="1"/>
</dbReference>
<dbReference type="Proteomes" id="UP001337655">
    <property type="component" value="Unassembled WGS sequence"/>
</dbReference>
<dbReference type="AlphaFoldDB" id="A0AAV9P6S5"/>
<gene>
    <name evidence="5" type="ORF">LTR77_006948</name>
</gene>
<accession>A0AAV9P6S5</accession>
<evidence type="ECO:0000313" key="6">
    <source>
        <dbReference type="Proteomes" id="UP001337655"/>
    </source>
</evidence>
<dbReference type="InterPro" id="IPR033121">
    <property type="entry name" value="PEPTIDASE_A1"/>
</dbReference>
<proteinExistence type="inferred from homology"/>
<dbReference type="EMBL" id="JAVRRT010000010">
    <property type="protein sequence ID" value="KAK5168378.1"/>
    <property type="molecule type" value="Genomic_DNA"/>
</dbReference>
<evidence type="ECO:0000313" key="5">
    <source>
        <dbReference type="EMBL" id="KAK5168378.1"/>
    </source>
</evidence>
<dbReference type="Pfam" id="PF00026">
    <property type="entry name" value="Asp"/>
    <property type="match status" value="1"/>
</dbReference>
<feature type="transmembrane region" description="Helical" evidence="3">
    <location>
        <begin position="408"/>
        <end position="434"/>
    </location>
</feature>
<comment type="similarity">
    <text evidence="1">Belongs to the peptidase A1 family.</text>
</comment>
<keyword evidence="3" id="KW-1133">Transmembrane helix</keyword>
<dbReference type="RefSeq" id="XP_064657988.1">
    <property type="nucleotide sequence ID" value="XM_064804187.1"/>
</dbReference>
<organism evidence="5 6">
    <name type="scientific">Saxophila tyrrhenica</name>
    <dbReference type="NCBI Taxonomy" id="1690608"/>
    <lineage>
        <taxon>Eukaryota</taxon>
        <taxon>Fungi</taxon>
        <taxon>Dikarya</taxon>
        <taxon>Ascomycota</taxon>
        <taxon>Pezizomycotina</taxon>
        <taxon>Dothideomycetes</taxon>
        <taxon>Dothideomycetidae</taxon>
        <taxon>Mycosphaerellales</taxon>
        <taxon>Extremaceae</taxon>
        <taxon>Saxophila</taxon>
    </lineage>
</organism>
<keyword evidence="6" id="KW-1185">Reference proteome</keyword>
<name>A0AAV9P6S5_9PEZI</name>
<evidence type="ECO:0000256" key="3">
    <source>
        <dbReference type="SAM" id="Phobius"/>
    </source>
</evidence>
<dbReference type="GO" id="GO:0004190">
    <property type="term" value="F:aspartic-type endopeptidase activity"/>
    <property type="evidence" value="ECO:0007669"/>
    <property type="project" value="InterPro"/>
</dbReference>
<dbReference type="SUPFAM" id="SSF50630">
    <property type="entry name" value="Acid proteases"/>
    <property type="match status" value="1"/>
</dbReference>
<keyword evidence="3" id="KW-0812">Transmembrane</keyword>